<gene>
    <name evidence="2" type="ORF">MAE02_70700</name>
</gene>
<keyword evidence="1" id="KW-1133">Transmembrane helix</keyword>
<feature type="transmembrane region" description="Helical" evidence="1">
    <location>
        <begin position="28"/>
        <end position="50"/>
    </location>
</feature>
<evidence type="ECO:0000313" key="2">
    <source>
        <dbReference type="EMBL" id="GEO19374.1"/>
    </source>
</evidence>
<evidence type="ECO:0000313" key="3">
    <source>
        <dbReference type="Proteomes" id="UP000321085"/>
    </source>
</evidence>
<name>A0A512C569_9HYPH</name>
<keyword evidence="1" id="KW-0472">Membrane</keyword>
<keyword evidence="3" id="KW-1185">Reference proteome</keyword>
<protein>
    <submittedName>
        <fullName evidence="2">Uncharacterized protein</fullName>
    </submittedName>
</protein>
<proteinExistence type="predicted"/>
<accession>A0A512C569</accession>
<dbReference type="AlphaFoldDB" id="A0A512C569"/>
<dbReference type="Proteomes" id="UP000321085">
    <property type="component" value="Unassembled WGS sequence"/>
</dbReference>
<keyword evidence="1" id="KW-0812">Transmembrane</keyword>
<organism evidence="2 3">
    <name type="scientific">Microvirga aerophila</name>
    <dbReference type="NCBI Taxonomy" id="670291"/>
    <lineage>
        <taxon>Bacteria</taxon>
        <taxon>Pseudomonadati</taxon>
        <taxon>Pseudomonadota</taxon>
        <taxon>Alphaproteobacteria</taxon>
        <taxon>Hyphomicrobiales</taxon>
        <taxon>Methylobacteriaceae</taxon>
        <taxon>Microvirga</taxon>
    </lineage>
</organism>
<evidence type="ECO:0000256" key="1">
    <source>
        <dbReference type="SAM" id="Phobius"/>
    </source>
</evidence>
<dbReference type="RefSeq" id="WP_162815879.1">
    <property type="nucleotide sequence ID" value="NZ_BJYU01000470.1"/>
</dbReference>
<reference evidence="2 3" key="1">
    <citation type="submission" date="2019-07" db="EMBL/GenBank/DDBJ databases">
        <title>Whole genome shotgun sequence of Microvirga aerophila NBRC 106136.</title>
        <authorList>
            <person name="Hosoyama A."/>
            <person name="Uohara A."/>
            <person name="Ohji S."/>
            <person name="Ichikawa N."/>
        </authorList>
    </citation>
    <scope>NUCLEOTIDE SEQUENCE [LARGE SCALE GENOMIC DNA]</scope>
    <source>
        <strain evidence="2 3">NBRC 106136</strain>
    </source>
</reference>
<dbReference type="EMBL" id="BJYU01000470">
    <property type="protein sequence ID" value="GEO19374.1"/>
    <property type="molecule type" value="Genomic_DNA"/>
</dbReference>
<sequence length="58" mass="6322">MPEESPDRSRAEHKEAGRLSWKSRHIPFGTILLVSLVLAAVLSAIFMVIAQGPSNPIP</sequence>
<comment type="caution">
    <text evidence="2">The sequence shown here is derived from an EMBL/GenBank/DDBJ whole genome shotgun (WGS) entry which is preliminary data.</text>
</comment>